<dbReference type="EC" id="1.1.1.17" evidence="2"/>
<proteinExistence type="inferred from homology"/>
<dbReference type="InterPro" id="IPR013328">
    <property type="entry name" value="6PGD_dom2"/>
</dbReference>
<dbReference type="InterPro" id="IPR000669">
    <property type="entry name" value="Mannitol_DH"/>
</dbReference>
<evidence type="ECO:0000259" key="7">
    <source>
        <dbReference type="Pfam" id="PF01232"/>
    </source>
</evidence>
<protein>
    <recommendedName>
        <fullName evidence="3">Mannitol-1-phosphate 5-dehydrogenase</fullName>
        <ecNumber evidence="2">1.1.1.17</ecNumber>
    </recommendedName>
</protein>
<dbReference type="PANTHER" id="PTHR43362:SF1">
    <property type="entry name" value="MANNITOL DEHYDROGENASE 2-RELATED"/>
    <property type="match status" value="1"/>
</dbReference>
<dbReference type="SUPFAM" id="SSF51735">
    <property type="entry name" value="NAD(P)-binding Rossmann-fold domains"/>
    <property type="match status" value="1"/>
</dbReference>
<dbReference type="SUPFAM" id="SSF48179">
    <property type="entry name" value="6-phosphogluconate dehydrogenase C-terminal domain-like"/>
    <property type="match status" value="1"/>
</dbReference>
<dbReference type="Gene3D" id="1.10.1040.10">
    <property type="entry name" value="N-(1-d-carboxylethyl)-l-norvaline Dehydrogenase, domain 2"/>
    <property type="match status" value="1"/>
</dbReference>
<evidence type="ECO:0000256" key="4">
    <source>
        <dbReference type="ARBA" id="ARBA00023002"/>
    </source>
</evidence>
<dbReference type="RefSeq" id="WP_345472642.1">
    <property type="nucleotide sequence ID" value="NZ_BAABHF010000046.1"/>
</dbReference>
<dbReference type="InterPro" id="IPR013131">
    <property type="entry name" value="Mannitol_DH_N"/>
</dbReference>
<dbReference type="PROSITE" id="PS00974">
    <property type="entry name" value="MANNITOL_DHGENASE"/>
    <property type="match status" value="1"/>
</dbReference>
<dbReference type="Pfam" id="PF01232">
    <property type="entry name" value="Mannitol_dh"/>
    <property type="match status" value="1"/>
</dbReference>
<name>A0ABP8QXA7_9ACTN</name>
<reference evidence="10" key="1">
    <citation type="journal article" date="2019" name="Int. J. Syst. Evol. Microbiol.">
        <title>The Global Catalogue of Microorganisms (GCM) 10K type strain sequencing project: providing services to taxonomists for standard genome sequencing and annotation.</title>
        <authorList>
            <consortium name="The Broad Institute Genomics Platform"/>
            <consortium name="The Broad Institute Genome Sequencing Center for Infectious Disease"/>
            <person name="Wu L."/>
            <person name="Ma J."/>
        </authorList>
    </citation>
    <scope>NUCLEOTIDE SEQUENCE [LARGE SCALE GENOMIC DNA]</scope>
    <source>
        <strain evidence="10">JCM 17933</strain>
    </source>
</reference>
<organism evidence="9 10">
    <name type="scientific">Actinoallomurus oryzae</name>
    <dbReference type="NCBI Taxonomy" id="502180"/>
    <lineage>
        <taxon>Bacteria</taxon>
        <taxon>Bacillati</taxon>
        <taxon>Actinomycetota</taxon>
        <taxon>Actinomycetes</taxon>
        <taxon>Streptosporangiales</taxon>
        <taxon>Thermomonosporaceae</taxon>
        <taxon>Actinoallomurus</taxon>
    </lineage>
</organism>
<dbReference type="InterPro" id="IPR013118">
    <property type="entry name" value="Mannitol_DH_C"/>
</dbReference>
<dbReference type="EMBL" id="BAABHF010000046">
    <property type="protein sequence ID" value="GAA4512431.1"/>
    <property type="molecule type" value="Genomic_DNA"/>
</dbReference>
<feature type="domain" description="Mannitol dehydrogenase N-terminal" evidence="7">
    <location>
        <begin position="28"/>
        <end position="277"/>
    </location>
</feature>
<dbReference type="InterPro" id="IPR050988">
    <property type="entry name" value="Mannitol_DH/Oxidoreductase"/>
</dbReference>
<keyword evidence="5" id="KW-0520">NAD</keyword>
<gene>
    <name evidence="9" type="ORF">GCM10023191_078160</name>
</gene>
<evidence type="ECO:0000313" key="9">
    <source>
        <dbReference type="EMBL" id="GAA4512431.1"/>
    </source>
</evidence>
<keyword evidence="10" id="KW-1185">Reference proteome</keyword>
<dbReference type="Gene3D" id="3.40.50.720">
    <property type="entry name" value="NAD(P)-binding Rossmann-like Domain"/>
    <property type="match status" value="1"/>
</dbReference>
<dbReference type="PRINTS" id="PR00084">
    <property type="entry name" value="MTLDHDRGNASE"/>
</dbReference>
<comment type="similarity">
    <text evidence="1">Belongs to the mannitol dehydrogenase family.</text>
</comment>
<dbReference type="InterPro" id="IPR008927">
    <property type="entry name" value="6-PGluconate_DH-like_C_sf"/>
</dbReference>
<dbReference type="Pfam" id="PF08125">
    <property type="entry name" value="Mannitol_dh_C"/>
    <property type="match status" value="1"/>
</dbReference>
<comment type="caution">
    <text evidence="9">The sequence shown here is derived from an EMBL/GenBank/DDBJ whole genome shotgun (WGS) entry which is preliminary data.</text>
</comment>
<dbReference type="InterPro" id="IPR036291">
    <property type="entry name" value="NAD(P)-bd_dom_sf"/>
</dbReference>
<feature type="domain" description="Mannitol dehydrogenase C-terminal" evidence="8">
    <location>
        <begin position="286"/>
        <end position="474"/>
    </location>
</feature>
<evidence type="ECO:0000256" key="1">
    <source>
        <dbReference type="ARBA" id="ARBA00006541"/>
    </source>
</evidence>
<dbReference type="InterPro" id="IPR023027">
    <property type="entry name" value="Mannitol_DH_CS"/>
</dbReference>
<accession>A0ABP8QXA7</accession>
<dbReference type="PANTHER" id="PTHR43362">
    <property type="entry name" value="MANNITOL DEHYDROGENASE DSF1-RELATED"/>
    <property type="match status" value="1"/>
</dbReference>
<evidence type="ECO:0000256" key="6">
    <source>
        <dbReference type="ARBA" id="ARBA00048615"/>
    </source>
</evidence>
<sequence length="490" mass="54287">MKLTPANLSAIAARVPVPGYGRSKLRAGIVHLGVGGFHRAHQAMYLDALFRESGAGGFAIVGVGVRPEDEPMRDALRGQSTLYTLVEKEADRPPRPRVIGSMIDYLFAPDDPEAVLTALTDPATRIVSLTITEGGYHLNQSTGEFEADAAVLAEVRDGARPTSTFGFLTEALARRRAAGIEPFTIMSCDNLPQNGRVAQRTLSAFAGLKDEGLGEWINREVSFPGSMVDRITPITSDLDRRRLFEEFGVEDSWPVVCEPFCQWVVEDRFPSGRPALERVGVQFVDDVEPYELMKLRLLNAGHQALCHLGYLAGYRFAHEVCRDPSFVRFVRAYMEEEATPTLEPVPGVDLPAYKTQLIERFSNPEISDTLARLCADASDRIPKFLLPVVHARLAAGEDVRRSALVVAGWATYAQGVDERGERIDVVDRRRTDLTNRAARQRTDPLAFLEDETLFGDLRHQPAFVEPYVKALDSLHSVGARATVEQWEGRL</sequence>
<keyword evidence="4" id="KW-0560">Oxidoreductase</keyword>
<evidence type="ECO:0000259" key="8">
    <source>
        <dbReference type="Pfam" id="PF08125"/>
    </source>
</evidence>
<dbReference type="Proteomes" id="UP001500503">
    <property type="component" value="Unassembled WGS sequence"/>
</dbReference>
<evidence type="ECO:0000256" key="2">
    <source>
        <dbReference type="ARBA" id="ARBA00012939"/>
    </source>
</evidence>
<evidence type="ECO:0000313" key="10">
    <source>
        <dbReference type="Proteomes" id="UP001500503"/>
    </source>
</evidence>
<evidence type="ECO:0000256" key="3">
    <source>
        <dbReference type="ARBA" id="ARBA00016219"/>
    </source>
</evidence>
<comment type="catalytic activity">
    <reaction evidence="6">
        <text>D-mannitol 1-phosphate + NAD(+) = beta-D-fructose 6-phosphate + NADH + H(+)</text>
        <dbReference type="Rhea" id="RHEA:19661"/>
        <dbReference type="ChEBI" id="CHEBI:15378"/>
        <dbReference type="ChEBI" id="CHEBI:57540"/>
        <dbReference type="ChEBI" id="CHEBI:57634"/>
        <dbReference type="ChEBI" id="CHEBI:57945"/>
        <dbReference type="ChEBI" id="CHEBI:61381"/>
        <dbReference type="EC" id="1.1.1.17"/>
    </reaction>
</comment>
<evidence type="ECO:0000256" key="5">
    <source>
        <dbReference type="ARBA" id="ARBA00023027"/>
    </source>
</evidence>